<dbReference type="EMBL" id="JBGBPQ010000001">
    <property type="protein sequence ID" value="KAL1529903.1"/>
    <property type="molecule type" value="Genomic_DNA"/>
</dbReference>
<sequence>MRLFPLLLLAAASPARSVHLSLGRGVLTGPASSDVSHALSSVRALGVKQVLLLHCAPADESHLSAGRVDALVSQPGVGLEAQLRELRDAFGCDGWFHLATTVEECSYAKQLGAKVILLDEAAAADDALETLGFVAMAIIDDFAESVCASLAELLWPSCQRPSNRRARWRELAARSASASLMLSQQKREGLLGNQSKAPGKRARLIAVRTMHHIWVRRKPIVSGMLKET</sequence>
<evidence type="ECO:0000313" key="2">
    <source>
        <dbReference type="EMBL" id="KAL1529903.1"/>
    </source>
</evidence>
<proteinExistence type="predicted"/>
<keyword evidence="1" id="KW-0732">Signal</keyword>
<comment type="caution">
    <text evidence="2">The sequence shown here is derived from an EMBL/GenBank/DDBJ whole genome shotgun (WGS) entry which is preliminary data.</text>
</comment>
<evidence type="ECO:0000313" key="3">
    <source>
        <dbReference type="Proteomes" id="UP001515480"/>
    </source>
</evidence>
<accession>A0AB34K9S8</accession>
<feature type="chain" id="PRO_5044258506" evidence="1">
    <location>
        <begin position="18"/>
        <end position="228"/>
    </location>
</feature>
<evidence type="ECO:0000256" key="1">
    <source>
        <dbReference type="SAM" id="SignalP"/>
    </source>
</evidence>
<dbReference type="Proteomes" id="UP001515480">
    <property type="component" value="Unassembled WGS sequence"/>
</dbReference>
<protein>
    <submittedName>
        <fullName evidence="2">Uncharacterized protein</fullName>
    </submittedName>
</protein>
<gene>
    <name evidence="2" type="ORF">AB1Y20_000831</name>
</gene>
<organism evidence="2 3">
    <name type="scientific">Prymnesium parvum</name>
    <name type="common">Toxic golden alga</name>
    <dbReference type="NCBI Taxonomy" id="97485"/>
    <lineage>
        <taxon>Eukaryota</taxon>
        <taxon>Haptista</taxon>
        <taxon>Haptophyta</taxon>
        <taxon>Prymnesiophyceae</taxon>
        <taxon>Prymnesiales</taxon>
        <taxon>Prymnesiaceae</taxon>
        <taxon>Prymnesium</taxon>
    </lineage>
</organism>
<dbReference type="AlphaFoldDB" id="A0AB34K9S8"/>
<keyword evidence="3" id="KW-1185">Reference proteome</keyword>
<reference evidence="2 3" key="1">
    <citation type="journal article" date="2024" name="Science">
        <title>Giant polyketide synthase enzymes in the biosynthesis of giant marine polyether toxins.</title>
        <authorList>
            <person name="Fallon T.R."/>
            <person name="Shende V.V."/>
            <person name="Wierzbicki I.H."/>
            <person name="Pendleton A.L."/>
            <person name="Watervoot N.F."/>
            <person name="Auber R.P."/>
            <person name="Gonzalez D.J."/>
            <person name="Wisecaver J.H."/>
            <person name="Moore B.S."/>
        </authorList>
    </citation>
    <scope>NUCLEOTIDE SEQUENCE [LARGE SCALE GENOMIC DNA]</scope>
    <source>
        <strain evidence="2 3">12B1</strain>
    </source>
</reference>
<feature type="signal peptide" evidence="1">
    <location>
        <begin position="1"/>
        <end position="17"/>
    </location>
</feature>
<name>A0AB34K9S8_PRYPA</name>